<dbReference type="Proteomes" id="UP000483820">
    <property type="component" value="Chromosome V"/>
</dbReference>
<reference evidence="2 3" key="1">
    <citation type="submission" date="2019-12" db="EMBL/GenBank/DDBJ databases">
        <title>Chromosome-level assembly of the Caenorhabditis remanei genome.</title>
        <authorList>
            <person name="Teterina A.A."/>
            <person name="Willis J.H."/>
            <person name="Phillips P.C."/>
        </authorList>
    </citation>
    <scope>NUCLEOTIDE SEQUENCE [LARGE SCALE GENOMIC DNA]</scope>
    <source>
        <strain evidence="2 3">PX506</strain>
        <tissue evidence="2">Whole organism</tissue>
    </source>
</reference>
<evidence type="ECO:0000256" key="1">
    <source>
        <dbReference type="SAM" id="Phobius"/>
    </source>
</evidence>
<dbReference type="CTD" id="78776389"/>
<dbReference type="PANTHER" id="PTHR46891:SF7">
    <property type="entry name" value="SERPENTINE RECEPTOR, CLASS H"/>
    <property type="match status" value="1"/>
</dbReference>
<keyword evidence="1" id="KW-0812">Transmembrane</keyword>
<dbReference type="GeneID" id="78776389"/>
<keyword evidence="1" id="KW-1133">Transmembrane helix</keyword>
<comment type="caution">
    <text evidence="2">The sequence shown here is derived from an EMBL/GenBank/DDBJ whole genome shotgun (WGS) entry which is preliminary data.</text>
</comment>
<feature type="transmembrane region" description="Helical" evidence="1">
    <location>
        <begin position="198"/>
        <end position="219"/>
    </location>
</feature>
<evidence type="ECO:0000313" key="3">
    <source>
        <dbReference type="Proteomes" id="UP000483820"/>
    </source>
</evidence>
<dbReference type="EMBL" id="WUAV01000005">
    <property type="protein sequence ID" value="KAF1750190.1"/>
    <property type="molecule type" value="Genomic_DNA"/>
</dbReference>
<feature type="transmembrane region" description="Helical" evidence="1">
    <location>
        <begin position="46"/>
        <end position="71"/>
    </location>
</feature>
<dbReference type="KEGG" id="crq:GCK72_016737"/>
<dbReference type="InterPro" id="IPR019422">
    <property type="entry name" value="7TM_GPCR_serpentine_rcpt_Srh"/>
</dbReference>
<keyword evidence="1" id="KW-0472">Membrane</keyword>
<dbReference type="AlphaFoldDB" id="A0A6A5G5F6"/>
<evidence type="ECO:0008006" key="4">
    <source>
        <dbReference type="Google" id="ProtNLM"/>
    </source>
</evidence>
<protein>
    <recommendedName>
        <fullName evidence="4">Serpentine Receptor, class H</fullName>
    </recommendedName>
</protein>
<organism evidence="2 3">
    <name type="scientific">Caenorhabditis remanei</name>
    <name type="common">Caenorhabditis vulgaris</name>
    <dbReference type="NCBI Taxonomy" id="31234"/>
    <lineage>
        <taxon>Eukaryota</taxon>
        <taxon>Metazoa</taxon>
        <taxon>Ecdysozoa</taxon>
        <taxon>Nematoda</taxon>
        <taxon>Chromadorea</taxon>
        <taxon>Rhabditida</taxon>
        <taxon>Rhabditina</taxon>
        <taxon>Rhabditomorpha</taxon>
        <taxon>Rhabditoidea</taxon>
        <taxon>Rhabditidae</taxon>
        <taxon>Peloderinae</taxon>
        <taxon>Caenorhabditis</taxon>
    </lineage>
</organism>
<feature type="transmembrane region" description="Helical" evidence="1">
    <location>
        <begin position="17"/>
        <end position="34"/>
    </location>
</feature>
<proteinExistence type="predicted"/>
<evidence type="ECO:0000313" key="2">
    <source>
        <dbReference type="EMBL" id="KAF1750190.1"/>
    </source>
</evidence>
<dbReference type="PANTHER" id="PTHR46891">
    <property type="entry name" value="SERPENTINE RECEPTOR, CLASS H-RELATED"/>
    <property type="match status" value="1"/>
</dbReference>
<feature type="transmembrane region" description="Helical" evidence="1">
    <location>
        <begin position="91"/>
        <end position="111"/>
    </location>
</feature>
<feature type="transmembrane region" description="Helical" evidence="1">
    <location>
        <begin position="240"/>
        <end position="258"/>
    </location>
</feature>
<dbReference type="Pfam" id="PF10318">
    <property type="entry name" value="7TM_GPCR_Srh"/>
    <property type="match status" value="1"/>
</dbReference>
<feature type="transmembrane region" description="Helical" evidence="1">
    <location>
        <begin position="278"/>
        <end position="299"/>
    </location>
</feature>
<dbReference type="RefSeq" id="XP_053580570.1">
    <property type="nucleotide sequence ID" value="XM_053731657.1"/>
</dbReference>
<feature type="transmembrane region" description="Helical" evidence="1">
    <location>
        <begin position="131"/>
        <end position="149"/>
    </location>
</feature>
<accession>A0A6A5G5F6</accession>
<name>A0A6A5G5F6_CAERE</name>
<gene>
    <name evidence="2" type="ORF">GCK72_016737</name>
</gene>
<sequence length="327" mass="37227">MNCYESAPEPYASLMRYPHILSIILYSLAFRALCKKQNENFHSFSRLLLWHTIGSFVSQMYFSFLALPVSYLPYPVYRSAGVFMYLDVPGVLVMNLELILITHSALSTIELLRFRLEAARPDRSKFDPIKVLVYLFRLNLIVIFLYLTSSTPHAIEKQKEYKFQFSQAYPSLPVSNLIQCPNVFIFPPITDNQYMTSLVSMCSVTTTTLFLVVISVITIPFRIRALKKTASKKTIEVQKMFFVSVFLQAIINSLFFIFPVSEFLKFAIGNELTDGGHFQLVLILMPYHGTAATIIMICFTRPIRDSITGTFTTGKVASAKSISRTMA</sequence>